<dbReference type="InterPro" id="IPR027417">
    <property type="entry name" value="P-loop_NTPase"/>
</dbReference>
<dbReference type="PANTHER" id="PTHR21089">
    <property type="entry name" value="SHIKIMATE DEHYDROGENASE"/>
    <property type="match status" value="1"/>
</dbReference>
<dbReference type="RefSeq" id="WP_088564068.1">
    <property type="nucleotide sequence ID" value="NZ_CP020946.1"/>
</dbReference>
<evidence type="ECO:0000256" key="2">
    <source>
        <dbReference type="ARBA" id="ARBA00023141"/>
    </source>
</evidence>
<dbReference type="EMBL" id="CP020946">
    <property type="protein sequence ID" value="ASD62428.1"/>
    <property type="molecule type" value="Genomic_DNA"/>
</dbReference>
<feature type="domain" description="Shikimate dehydrogenase substrate binding N-terminal" evidence="3">
    <location>
        <begin position="384"/>
        <end position="458"/>
    </location>
</feature>
<evidence type="ECO:0000313" key="5">
    <source>
        <dbReference type="Proteomes" id="UP000197003"/>
    </source>
</evidence>
<dbReference type="GO" id="GO:0050661">
    <property type="term" value="F:NADP binding"/>
    <property type="evidence" value="ECO:0007669"/>
    <property type="project" value="TreeGrafter"/>
</dbReference>
<organism evidence="4 5">
    <name type="scientific">Bdellovibrio bacteriovorus</name>
    <dbReference type="NCBI Taxonomy" id="959"/>
    <lineage>
        <taxon>Bacteria</taxon>
        <taxon>Pseudomonadati</taxon>
        <taxon>Bdellovibrionota</taxon>
        <taxon>Bdellovibrionia</taxon>
        <taxon>Bdellovibrionales</taxon>
        <taxon>Pseudobdellovibrionaceae</taxon>
        <taxon>Bdellovibrio</taxon>
    </lineage>
</organism>
<dbReference type="SUPFAM" id="SSF52540">
    <property type="entry name" value="P-loop containing nucleoside triphosphate hydrolases"/>
    <property type="match status" value="1"/>
</dbReference>
<dbReference type="AlphaFoldDB" id="A0A1Z3N4N3"/>
<dbReference type="Pfam" id="PF01202">
    <property type="entry name" value="SKI"/>
    <property type="match status" value="1"/>
</dbReference>
<dbReference type="GO" id="GO:0005829">
    <property type="term" value="C:cytosol"/>
    <property type="evidence" value="ECO:0007669"/>
    <property type="project" value="TreeGrafter"/>
</dbReference>
<dbReference type="SUPFAM" id="SSF53223">
    <property type="entry name" value="Aminoacid dehydrogenase-like, N-terminal domain"/>
    <property type="match status" value="1"/>
</dbReference>
<dbReference type="Gene3D" id="3.40.50.720">
    <property type="entry name" value="NAD(P)-binding Rossmann-like Domain"/>
    <property type="match status" value="1"/>
</dbReference>
<evidence type="ECO:0000256" key="1">
    <source>
        <dbReference type="ARBA" id="ARBA00004871"/>
    </source>
</evidence>
<comment type="pathway">
    <text evidence="1">Metabolic intermediate biosynthesis; chorismate biosynthesis; chorismate from D-erythrose 4-phosphate and phosphoenolpyruvate: step 4/7.</text>
</comment>
<dbReference type="GO" id="GO:0004764">
    <property type="term" value="F:shikimate 3-dehydrogenase (NADP+) activity"/>
    <property type="evidence" value="ECO:0007669"/>
    <property type="project" value="InterPro"/>
</dbReference>
<evidence type="ECO:0000259" key="3">
    <source>
        <dbReference type="Pfam" id="PF08501"/>
    </source>
</evidence>
<keyword evidence="2" id="KW-0028">Amino-acid biosynthesis</keyword>
<dbReference type="InterPro" id="IPR031322">
    <property type="entry name" value="Shikimate/glucono_kinase"/>
</dbReference>
<name>A0A1Z3N4N3_BDEBC</name>
<dbReference type="InterPro" id="IPR022893">
    <property type="entry name" value="Shikimate_DH_fam"/>
</dbReference>
<dbReference type="OrthoDB" id="9776868at2"/>
<dbReference type="GO" id="GO:0009073">
    <property type="term" value="P:aromatic amino acid family biosynthetic process"/>
    <property type="evidence" value="ECO:0007669"/>
    <property type="project" value="UniProtKB-KW"/>
</dbReference>
<dbReference type="GO" id="GO:0019632">
    <property type="term" value="P:shikimate metabolic process"/>
    <property type="evidence" value="ECO:0007669"/>
    <property type="project" value="TreeGrafter"/>
</dbReference>
<reference evidence="4 5" key="1">
    <citation type="submission" date="2017-04" db="EMBL/GenBank/DDBJ databases">
        <title>Whole genome sequence of Bdellovibrio bacteriovorus strain SSB218315.</title>
        <authorList>
            <person name="Oyedara O."/>
            <person name="Rodriguez-Perez M.A."/>
        </authorList>
    </citation>
    <scope>NUCLEOTIDE SEQUENCE [LARGE SCALE GENOMIC DNA]</scope>
    <source>
        <strain evidence="4 5">SSB218315</strain>
    </source>
</reference>
<protein>
    <submittedName>
        <fullName evidence="4">Shikimate synthase</fullName>
    </submittedName>
</protein>
<dbReference type="Gene3D" id="3.40.50.10860">
    <property type="entry name" value="Leucine Dehydrogenase, chain A, domain 1"/>
    <property type="match status" value="1"/>
</dbReference>
<dbReference type="Proteomes" id="UP000197003">
    <property type="component" value="Chromosome"/>
</dbReference>
<dbReference type="GO" id="GO:0009423">
    <property type="term" value="P:chorismate biosynthetic process"/>
    <property type="evidence" value="ECO:0007669"/>
    <property type="project" value="TreeGrafter"/>
</dbReference>
<gene>
    <name evidence="4" type="ORF">B9G79_02040</name>
</gene>
<proteinExistence type="predicted"/>
<accession>A0A1Z3N4N3</accession>
<dbReference type="PANTHER" id="PTHR21089:SF1">
    <property type="entry name" value="BIFUNCTIONAL 3-DEHYDROQUINATE DEHYDRATASE_SHIKIMATE DEHYDROGENASE, CHLOROPLASTIC"/>
    <property type="match status" value="1"/>
</dbReference>
<sequence length="608" mass="69797">MITVVVGHRGTGKTEMMKRLQIYLRDESAEIIDLDESIEEKIGKTIPELFLEHGEAYFRELERQLFLETLQKPHTQMFLVLGAGFDLSVIPENVRVLWVRRTTDLDGRIFLNRPRLNPELSPLEEFHKRAVVREARYRERADEVYLMPEGLFENRHHAMAVEKALLTHSLYDIGGAVTIPSEVFATEKRWELFKARFVNRGVGLFELRDDLLTFEQIQRVVQEMASERLLYSFRKAPENAEALMQEPLIAVLNRVAWIDWPVELGSPEDLLRVISSDKLILSLHDDSRKEMWQQFSHQAAQLKYAPMVDTFSELKTGHEWQQGEPSRRSFLPRSPDGRWEWYRRLQKGHQLINFWREGDGTAGDQPSLWAWMMTPTGVNGFAAVLGDPVRHSYTPLEHSDFFHKMNLPVFAVAISREEWDQAFPVVQGMGLRYAAVTSPHKENAAKVCKHETLKAVNTLFWNEKTRSWQGTSTDDQGFMELIEGVGMIAPLQKEISVWGGGGVLEMIEKALPHASFISSRTGKPRAGSEDAETLLPKIVIWAAPRGPETQMPPAHWNPAMVFDLNYKEDSMGREYAQRCGANYQSGLVMFTAQAQGQRMFWRKSEENA</sequence>
<dbReference type="Gene3D" id="3.40.50.300">
    <property type="entry name" value="P-loop containing nucleotide triphosphate hydrolases"/>
    <property type="match status" value="1"/>
</dbReference>
<keyword evidence="2" id="KW-0057">Aromatic amino acid biosynthesis</keyword>
<evidence type="ECO:0000313" key="4">
    <source>
        <dbReference type="EMBL" id="ASD62428.1"/>
    </source>
</evidence>
<dbReference type="InterPro" id="IPR013708">
    <property type="entry name" value="Shikimate_DH-bd_N"/>
</dbReference>
<dbReference type="Pfam" id="PF08501">
    <property type="entry name" value="Shikimate_dh_N"/>
    <property type="match status" value="1"/>
</dbReference>
<dbReference type="InterPro" id="IPR046346">
    <property type="entry name" value="Aminoacid_DH-like_N_sf"/>
</dbReference>